<dbReference type="EMBL" id="HBIO01003613">
    <property type="protein sequence ID" value="CAE0457649.1"/>
    <property type="molecule type" value="Transcribed_RNA"/>
</dbReference>
<organism evidence="1">
    <name type="scientific">Chaetoceros debilis</name>
    <dbReference type="NCBI Taxonomy" id="122233"/>
    <lineage>
        <taxon>Eukaryota</taxon>
        <taxon>Sar</taxon>
        <taxon>Stramenopiles</taxon>
        <taxon>Ochrophyta</taxon>
        <taxon>Bacillariophyta</taxon>
        <taxon>Coscinodiscophyceae</taxon>
        <taxon>Chaetocerotophycidae</taxon>
        <taxon>Chaetocerotales</taxon>
        <taxon>Chaetocerotaceae</taxon>
        <taxon>Chaetoceros</taxon>
    </lineage>
</organism>
<gene>
    <name evidence="1" type="ORF">CDEB00056_LOCUS2490</name>
</gene>
<evidence type="ECO:0000313" key="1">
    <source>
        <dbReference type="EMBL" id="CAE0457649.1"/>
    </source>
</evidence>
<dbReference type="AlphaFoldDB" id="A0A7S3PWK3"/>
<accession>A0A7S3PWK3</accession>
<protein>
    <submittedName>
        <fullName evidence="1">Uncharacterized protein</fullName>
    </submittedName>
</protein>
<proteinExistence type="predicted"/>
<name>A0A7S3PWK3_9STRA</name>
<reference evidence="1" key="1">
    <citation type="submission" date="2021-01" db="EMBL/GenBank/DDBJ databases">
        <authorList>
            <person name="Corre E."/>
            <person name="Pelletier E."/>
            <person name="Niang G."/>
            <person name="Scheremetjew M."/>
            <person name="Finn R."/>
            <person name="Kale V."/>
            <person name="Holt S."/>
            <person name="Cochrane G."/>
            <person name="Meng A."/>
            <person name="Brown T."/>
            <person name="Cohen L."/>
        </authorList>
    </citation>
    <scope>NUCLEOTIDE SEQUENCE</scope>
    <source>
        <strain evidence="1">MM31A-1</strain>
    </source>
</reference>
<sequence length="406" mass="45750">MRFSPLLAAYLNVAFNVCCIRSFATESTARKKLGKKSFIQKQEHGIAADILTPNEIRELAAKNAARKCGSNSQLRSWRHWIGLTISSIRCNLSENLPVPADKARFENLFFRLGVAADNGEMPSFKDPGARSGYALEFFCRARNLADLFFDTLNPAYIFPDFWFDAMMETPMLGGEPRQNGRPYEVVSLGGGPAFDFVGCALTATYCANGSAEISPIHATVFDYEDGWSDLVSSMNTSTRKMLQYSQLSCEWGGKCDITKPLSHSSNMALFQMKTADMIVCQYCVAENSKRLQESNFIFFSDLFETCADGTLFILTETTPRVWPDFYNIVEKHCGYMQIAFNKNGRQMLLRKDKPNDVSKSQNNITISSRDADLLIDFQAIATNHKKKVESGYERQEQKDRGQYILT</sequence>